<keyword evidence="1" id="KW-0175">Coiled coil</keyword>
<reference evidence="3" key="1">
    <citation type="submission" date="2016-11" db="EMBL/GenBank/DDBJ databases">
        <authorList>
            <person name="Varghese N."/>
            <person name="Submissions S."/>
        </authorList>
    </citation>
    <scope>NUCLEOTIDE SEQUENCE [LARGE SCALE GENOMIC DNA]</scope>
    <source>
        <strain evidence="3">DSM 26899</strain>
    </source>
</reference>
<dbReference type="Proteomes" id="UP000184364">
    <property type="component" value="Unassembled WGS sequence"/>
</dbReference>
<evidence type="ECO:0000313" key="2">
    <source>
        <dbReference type="EMBL" id="SHK43011.1"/>
    </source>
</evidence>
<dbReference type="OrthoDB" id="603257at2"/>
<dbReference type="AlphaFoldDB" id="A0A1M6SE62"/>
<evidence type="ECO:0008006" key="4">
    <source>
        <dbReference type="Google" id="ProtNLM"/>
    </source>
</evidence>
<proteinExistence type="predicted"/>
<gene>
    <name evidence="2" type="ORF">SAMN05444267_10044</name>
</gene>
<dbReference type="EMBL" id="FRAV01000004">
    <property type="protein sequence ID" value="SHK43011.1"/>
    <property type="molecule type" value="Genomic_DNA"/>
</dbReference>
<evidence type="ECO:0000313" key="3">
    <source>
        <dbReference type="Proteomes" id="UP000184364"/>
    </source>
</evidence>
<dbReference type="RefSeq" id="WP_083547017.1">
    <property type="nucleotide sequence ID" value="NZ_FRAV01000004.1"/>
</dbReference>
<sequence>MKDYPRIRRLSTLGIIRHQHFDYEFGPFRTDFVGEGGAGKSMISDLLQLIFVGVSYFHSPTKGSGPREAKTLVLRSGGKGTDMGYAFLSIELKKYQYVIVGIYLESSGAAEMFIVQQGNNFEADTTLATFGQLLGVAEFQRDNSILPINELRDHISDNFNLTCESWERTQTYHKILFNNDILPLDLSISNQALHNYARIVQAFSRESLDMDKSGSLQSFLFGDEKEKEFYNRFETTVEELQGDEKQFQDNVAEIDKLKIKQQKLSDLLDLKVVKERLFKDYLEAEYDFQGQQQDGLLKELEELILKYDESNRLLPLLETVLLKKLEEIAQQQPVMEERVEDALVQSKEWTNKSRKRGDFLRWLEELDISAEQILDKYDSYQESKDNIRRINELEAQIQKNKISTNLLANYSGKAVLVQIQHSCDLVKQEIEFKNKLRSLNNLNEATSVARWALETDRVLDQRQEGIIRMFQNQDIRVDEPQDKRYRYLPSPEILIHGEILVHREDELGFWLNLHGVLEFISTDFEPVFNTGNKDDIKKYFEVQTSNIAKDIEGLEKSLADLSVLYGILEELGDADEYVKAWGAKWELDVQLQSHELFALKKDELLDHFNLVGDSEVPVKAMQYENTYKALKKKENELITLSTNLSQLEKSFIDVISDGQVEEIKSKWRFEVSGQGATSSDLVDDTDNAEFYGNFFGIYKNQEKYYAGSERIKELDRLINEVKSKRNDAYGKCPELFVSAYVPKIRQYEEVEQLREDSSAAENKYIVKYNIIAGENLNNNIKRFEDSGDFRDLCSEILPPEILNDENILDRDVIEKIGKYLADINLKNRKLNSRKLNKLALIIEDVWLEVSTQLYTARNIRNFLNDDQKIISGGHRATLAEIKENSLSADWMKIFVEKIKKDGELGSDGTLFEQEKGITNELEKYHNLTHKLQEAYYRSGGDRNLRPKIKELLNPKSYYGLKFSMVNSSGKKNDGSTSQTYSAIALLCIAKLALLDKKSGSKDKHAVRFMAIDEVAGLGKNFDMLYKIAEDNDYQIISMSISPHKIDAAKQNIYLLHNSVEDDEVNYDPVPIFGLLENGTV</sequence>
<accession>A0A1M6SE62</accession>
<dbReference type="STRING" id="1302687.SAMN05444267_10044"/>
<name>A0A1M6SE62_9FLAO</name>
<protein>
    <recommendedName>
        <fullName evidence="4">DNA repair protein Rad50</fullName>
    </recommendedName>
</protein>
<dbReference type="Gene3D" id="3.40.1140.10">
    <property type="match status" value="1"/>
</dbReference>
<feature type="coiled-coil region" evidence="1">
    <location>
        <begin position="363"/>
        <end position="400"/>
    </location>
</feature>
<evidence type="ECO:0000256" key="1">
    <source>
        <dbReference type="SAM" id="Coils"/>
    </source>
</evidence>
<organism evidence="2 3">
    <name type="scientific">Chryseobacterium polytrichastri</name>
    <dbReference type="NCBI Taxonomy" id="1302687"/>
    <lineage>
        <taxon>Bacteria</taxon>
        <taxon>Pseudomonadati</taxon>
        <taxon>Bacteroidota</taxon>
        <taxon>Flavobacteriia</taxon>
        <taxon>Flavobacteriales</taxon>
        <taxon>Weeksellaceae</taxon>
        <taxon>Chryseobacterium group</taxon>
        <taxon>Chryseobacterium</taxon>
    </lineage>
</organism>
<keyword evidence="3" id="KW-1185">Reference proteome</keyword>